<feature type="coiled-coil region" evidence="10">
    <location>
        <begin position="412"/>
        <end position="439"/>
    </location>
</feature>
<comment type="caution">
    <text evidence="13">The sequence shown here is derived from an EMBL/GenBank/DDBJ whole genome shotgun (WGS) entry which is preliminary data.</text>
</comment>
<proteinExistence type="inferred from homology"/>
<dbReference type="PANTHER" id="PTHR47968">
    <property type="entry name" value="CENTROMERE PROTEIN E"/>
    <property type="match status" value="1"/>
</dbReference>
<dbReference type="PANTHER" id="PTHR47968:SF65">
    <property type="entry name" value="KINESIN MOTOR DOMAIN-CONTAINING PROTEIN"/>
    <property type="match status" value="1"/>
</dbReference>
<feature type="region of interest" description="Disordered" evidence="11">
    <location>
        <begin position="841"/>
        <end position="939"/>
    </location>
</feature>
<dbReference type="SMART" id="SM00129">
    <property type="entry name" value="KISc"/>
    <property type="match status" value="1"/>
</dbReference>
<keyword evidence="3 9" id="KW-0547">Nucleotide-binding</keyword>
<sequence>MFVNLNAIAMVMNRKDLSRAFSPGKNIRRSIGKRKSLRRHSIEPSFNANIKVVIRVRPIGNNDSEENVRSCVKVVNDQILVFDPSEEVDDFYFQGVRQKCRDMTKKAHKDLQFAFDKVFDTHATNEQVFCGSTKDIIGSLLDGYNCSVFVYGATGAGKTFTMLGTRDSPGITFHTMVELYNQMELLKEERKFEIGVSYMEVYNETVKDLLSPSLGQLHVREDPSYGVKVQGLTVQRPADASHLLSLLESGNRNRSQHPTDANAESSRSHAVFQVYIKMTSHPLENGKVNEGSVIKVVKLSMIDLAGSERGSATGFKGSRFAEGANINRSLLSLGNCINALADGLKHIPYRNSKLTRLLKDSLGGNCKTVMIANVSPAVLSYEDTYNTLKYADRAKKIKLRTKKNVVSVDMHVTELAALVEDLRQENAALKLRVAELEATQKEQVNCADGDMAVETPVEDDVSSKLSETIVIEKEPEEPSVPSSAMNSTFVAGPAPEPVPKKEEIKSPLQKALVGRISAIFGEREILQRRILQLEAENKMLSWKVANKRRGLQRLQSFCGNGTKEYEKCETKSLCWEEKLALRINRNEERKKLAWSQLQQNGQKIAQLLKEANSTTMPILEGKSSNLKLQAWKCMAEHATRLCTLTERERSQIETTLEKLASTFQVYHSLLSGHGLLTQALEKQYENLKQTVEGIKGVSWKDQQSGSEGDAESTDVTAGDSVDENKGKMNETFCVNEEIKDKDYNFSDLVSLPVDKITEHGLNESSEGKGDGIDAEVATVSDGIAKVQLLSSLAPSSILSSILPPAPLPYQFAAPSSMQQKISAANPRTFTQPKSWNRFQNYGNAASWRGRERSREDKENSNANEKVLPSSGGKGSLTGTPPIDSSNGGSARKMMHLKQKFRSSHPYLNGSRNRPPFEPRSCFPPNLSFLASKDTPSSAR</sequence>
<evidence type="ECO:0000256" key="11">
    <source>
        <dbReference type="SAM" id="MobiDB-lite"/>
    </source>
</evidence>
<feature type="compositionally biased region" description="Polar residues" evidence="11">
    <location>
        <begin position="876"/>
        <end position="888"/>
    </location>
</feature>
<gene>
    <name evidence="13" type="ORF">J437_LFUL007367</name>
</gene>
<evidence type="ECO:0000259" key="12">
    <source>
        <dbReference type="PROSITE" id="PS50067"/>
    </source>
</evidence>
<organism evidence="13 14">
    <name type="scientific">Ladona fulva</name>
    <name type="common">Scarce chaser dragonfly</name>
    <name type="synonym">Libellula fulva</name>
    <dbReference type="NCBI Taxonomy" id="123851"/>
    <lineage>
        <taxon>Eukaryota</taxon>
        <taxon>Metazoa</taxon>
        <taxon>Ecdysozoa</taxon>
        <taxon>Arthropoda</taxon>
        <taxon>Hexapoda</taxon>
        <taxon>Insecta</taxon>
        <taxon>Pterygota</taxon>
        <taxon>Palaeoptera</taxon>
        <taxon>Odonata</taxon>
        <taxon>Epiprocta</taxon>
        <taxon>Anisoptera</taxon>
        <taxon>Libelluloidea</taxon>
        <taxon>Libellulidae</taxon>
        <taxon>Ladona</taxon>
    </lineage>
</organism>
<feature type="compositionally biased region" description="Basic and acidic residues" evidence="11">
    <location>
        <begin position="848"/>
        <end position="859"/>
    </location>
</feature>
<evidence type="ECO:0000256" key="8">
    <source>
        <dbReference type="ARBA" id="ARBA00060769"/>
    </source>
</evidence>
<dbReference type="Gene3D" id="3.40.850.10">
    <property type="entry name" value="Kinesin motor domain"/>
    <property type="match status" value="1"/>
</dbReference>
<dbReference type="GO" id="GO:0008017">
    <property type="term" value="F:microtubule binding"/>
    <property type="evidence" value="ECO:0007669"/>
    <property type="project" value="InterPro"/>
</dbReference>
<dbReference type="InterPro" id="IPR027417">
    <property type="entry name" value="P-loop_NTPase"/>
</dbReference>
<accession>A0A8K0K378</accession>
<evidence type="ECO:0000256" key="3">
    <source>
        <dbReference type="ARBA" id="ARBA00022741"/>
    </source>
</evidence>
<dbReference type="EMBL" id="KZ308284">
    <property type="protein sequence ID" value="KAG8226485.1"/>
    <property type="molecule type" value="Genomic_DNA"/>
</dbReference>
<feature type="region of interest" description="Disordered" evidence="11">
    <location>
        <begin position="698"/>
        <end position="725"/>
    </location>
</feature>
<evidence type="ECO:0000256" key="5">
    <source>
        <dbReference type="ARBA" id="ARBA00023054"/>
    </source>
</evidence>
<evidence type="ECO:0000256" key="10">
    <source>
        <dbReference type="SAM" id="Coils"/>
    </source>
</evidence>
<dbReference type="AlphaFoldDB" id="A0A8K0K378"/>
<comment type="subcellular location">
    <subcellularLocation>
        <location evidence="1">Cytoplasm</location>
        <location evidence="1">Cytoskeleton</location>
    </subcellularLocation>
</comment>
<dbReference type="GO" id="GO:0003777">
    <property type="term" value="F:microtubule motor activity"/>
    <property type="evidence" value="ECO:0007669"/>
    <property type="project" value="InterPro"/>
</dbReference>
<dbReference type="GO" id="GO:0007018">
    <property type="term" value="P:microtubule-based movement"/>
    <property type="evidence" value="ECO:0007669"/>
    <property type="project" value="InterPro"/>
</dbReference>
<dbReference type="PROSITE" id="PS50067">
    <property type="entry name" value="KINESIN_MOTOR_2"/>
    <property type="match status" value="1"/>
</dbReference>
<name>A0A8K0K378_LADFU</name>
<feature type="domain" description="Kinesin motor" evidence="12">
    <location>
        <begin position="49"/>
        <end position="397"/>
    </location>
</feature>
<dbReference type="OrthoDB" id="3176171at2759"/>
<evidence type="ECO:0000313" key="13">
    <source>
        <dbReference type="EMBL" id="KAG8226485.1"/>
    </source>
</evidence>
<keyword evidence="5 10" id="KW-0175">Coiled coil</keyword>
<keyword evidence="14" id="KW-1185">Reference proteome</keyword>
<keyword evidence="2" id="KW-0493">Microtubule</keyword>
<evidence type="ECO:0000256" key="4">
    <source>
        <dbReference type="ARBA" id="ARBA00022840"/>
    </source>
</evidence>
<keyword evidence="7" id="KW-0206">Cytoskeleton</keyword>
<reference evidence="13" key="1">
    <citation type="submission" date="2013-04" db="EMBL/GenBank/DDBJ databases">
        <authorList>
            <person name="Qu J."/>
            <person name="Murali S.C."/>
            <person name="Bandaranaike D."/>
            <person name="Bellair M."/>
            <person name="Blankenburg K."/>
            <person name="Chao H."/>
            <person name="Dinh H."/>
            <person name="Doddapaneni H."/>
            <person name="Downs B."/>
            <person name="Dugan-Rocha S."/>
            <person name="Elkadiri S."/>
            <person name="Gnanaolivu R.D."/>
            <person name="Hernandez B."/>
            <person name="Javaid M."/>
            <person name="Jayaseelan J.C."/>
            <person name="Lee S."/>
            <person name="Li M."/>
            <person name="Ming W."/>
            <person name="Munidasa M."/>
            <person name="Muniz J."/>
            <person name="Nguyen L."/>
            <person name="Ongeri F."/>
            <person name="Osuji N."/>
            <person name="Pu L.-L."/>
            <person name="Puazo M."/>
            <person name="Qu C."/>
            <person name="Quiroz J."/>
            <person name="Raj R."/>
            <person name="Weissenberger G."/>
            <person name="Xin Y."/>
            <person name="Zou X."/>
            <person name="Han Y."/>
            <person name="Richards S."/>
            <person name="Worley K."/>
            <person name="Muzny D."/>
            <person name="Gibbs R."/>
        </authorList>
    </citation>
    <scope>NUCLEOTIDE SEQUENCE</scope>
    <source>
        <strain evidence="13">Sampled in the wild</strain>
    </source>
</reference>
<evidence type="ECO:0000256" key="2">
    <source>
        <dbReference type="ARBA" id="ARBA00022701"/>
    </source>
</evidence>
<evidence type="ECO:0000256" key="9">
    <source>
        <dbReference type="PROSITE-ProRule" id="PRU00283"/>
    </source>
</evidence>
<dbReference type="GO" id="GO:0005874">
    <property type="term" value="C:microtubule"/>
    <property type="evidence" value="ECO:0007669"/>
    <property type="project" value="UniProtKB-KW"/>
</dbReference>
<dbReference type="InterPro" id="IPR036961">
    <property type="entry name" value="Kinesin_motor_dom_sf"/>
</dbReference>
<dbReference type="InterPro" id="IPR027640">
    <property type="entry name" value="Kinesin-like_fam"/>
</dbReference>
<dbReference type="Pfam" id="PF00225">
    <property type="entry name" value="Kinesin"/>
    <property type="match status" value="1"/>
</dbReference>
<feature type="compositionally biased region" description="Basic residues" evidence="11">
    <location>
        <begin position="892"/>
        <end position="902"/>
    </location>
</feature>
<comment type="similarity">
    <text evidence="8">Belongs to the TRAFAC class myosin-kinesin ATPase superfamily. Kinesin family. KIN-8 subfamily.</text>
</comment>
<dbReference type="CDD" id="cd01370">
    <property type="entry name" value="KISc_KIP3_like"/>
    <property type="match status" value="1"/>
</dbReference>
<keyword evidence="7" id="KW-0963">Cytoplasm</keyword>
<evidence type="ECO:0000313" key="14">
    <source>
        <dbReference type="Proteomes" id="UP000792457"/>
    </source>
</evidence>
<dbReference type="GO" id="GO:0005524">
    <property type="term" value="F:ATP binding"/>
    <property type="evidence" value="ECO:0007669"/>
    <property type="project" value="UniProtKB-UniRule"/>
</dbReference>
<feature type="binding site" evidence="9">
    <location>
        <begin position="152"/>
        <end position="159"/>
    </location>
    <ligand>
        <name>ATP</name>
        <dbReference type="ChEBI" id="CHEBI:30616"/>
    </ligand>
</feature>
<dbReference type="Proteomes" id="UP000792457">
    <property type="component" value="Unassembled WGS sequence"/>
</dbReference>
<dbReference type="PRINTS" id="PR00380">
    <property type="entry name" value="KINESINHEAVY"/>
</dbReference>
<dbReference type="InterPro" id="IPR001752">
    <property type="entry name" value="Kinesin_motor_dom"/>
</dbReference>
<evidence type="ECO:0000256" key="6">
    <source>
        <dbReference type="ARBA" id="ARBA00023175"/>
    </source>
</evidence>
<reference evidence="13" key="2">
    <citation type="submission" date="2017-10" db="EMBL/GenBank/DDBJ databases">
        <title>Ladona fulva Genome sequencing and assembly.</title>
        <authorList>
            <person name="Murali S."/>
            <person name="Richards S."/>
            <person name="Bandaranaike D."/>
            <person name="Bellair M."/>
            <person name="Blankenburg K."/>
            <person name="Chao H."/>
            <person name="Dinh H."/>
            <person name="Doddapaneni H."/>
            <person name="Dugan-Rocha S."/>
            <person name="Elkadiri S."/>
            <person name="Gnanaolivu R."/>
            <person name="Hernandez B."/>
            <person name="Skinner E."/>
            <person name="Javaid M."/>
            <person name="Lee S."/>
            <person name="Li M."/>
            <person name="Ming W."/>
            <person name="Munidasa M."/>
            <person name="Muniz J."/>
            <person name="Nguyen L."/>
            <person name="Hughes D."/>
            <person name="Osuji N."/>
            <person name="Pu L.-L."/>
            <person name="Puazo M."/>
            <person name="Qu C."/>
            <person name="Quiroz J."/>
            <person name="Raj R."/>
            <person name="Weissenberger G."/>
            <person name="Xin Y."/>
            <person name="Zou X."/>
            <person name="Han Y."/>
            <person name="Worley K."/>
            <person name="Muzny D."/>
            <person name="Gibbs R."/>
        </authorList>
    </citation>
    <scope>NUCLEOTIDE SEQUENCE</scope>
    <source>
        <strain evidence="13">Sampled in the wild</strain>
    </source>
</reference>
<protein>
    <recommendedName>
        <fullName evidence="12">Kinesin motor domain-containing protein</fullName>
    </recommendedName>
</protein>
<keyword evidence="6 9" id="KW-0505">Motor protein</keyword>
<evidence type="ECO:0000256" key="7">
    <source>
        <dbReference type="ARBA" id="ARBA00023212"/>
    </source>
</evidence>
<dbReference type="SUPFAM" id="SSF52540">
    <property type="entry name" value="P-loop containing nucleoside triphosphate hydrolases"/>
    <property type="match status" value="1"/>
</dbReference>
<evidence type="ECO:0000256" key="1">
    <source>
        <dbReference type="ARBA" id="ARBA00004245"/>
    </source>
</evidence>
<dbReference type="FunFam" id="3.40.850.10:FF:000054">
    <property type="entry name" value="Kinesin-like protein"/>
    <property type="match status" value="1"/>
</dbReference>
<keyword evidence="4 9" id="KW-0067">ATP-binding</keyword>